<protein>
    <submittedName>
        <fullName evidence="7">Transcriptional regulator, LuxR family</fullName>
    </submittedName>
</protein>
<dbReference type="GO" id="GO:0003677">
    <property type="term" value="F:DNA binding"/>
    <property type="evidence" value="ECO:0007669"/>
    <property type="project" value="InterPro"/>
</dbReference>
<proteinExistence type="inferred from homology"/>
<feature type="compositionally biased region" description="Basic and acidic residues" evidence="5">
    <location>
        <begin position="89"/>
        <end position="98"/>
    </location>
</feature>
<evidence type="ECO:0000256" key="1">
    <source>
        <dbReference type="ARBA" id="ARBA00010641"/>
    </source>
</evidence>
<dbReference type="Gene3D" id="1.10.10.10">
    <property type="entry name" value="Winged helix-like DNA-binding domain superfamily/Winged helix DNA-binding domain"/>
    <property type="match status" value="1"/>
</dbReference>
<reference evidence="7 8" key="1">
    <citation type="journal article" date="2009" name="Stand. Genomic Sci.">
        <title>Complete genome sequence of Rhodothermus marinus type strain (R-10).</title>
        <authorList>
            <person name="Nolan M."/>
            <person name="Tindall B.J."/>
            <person name="Pomrenke H."/>
            <person name="Lapidus A."/>
            <person name="Copeland A."/>
            <person name="Glavina Del Rio T."/>
            <person name="Lucas S."/>
            <person name="Chen F."/>
            <person name="Tice H."/>
            <person name="Cheng J.F."/>
            <person name="Saunders E."/>
            <person name="Han C."/>
            <person name="Bruce D."/>
            <person name="Goodwin L."/>
            <person name="Chain P."/>
            <person name="Pitluck S."/>
            <person name="Ovchinikova G."/>
            <person name="Pati A."/>
            <person name="Ivanova N."/>
            <person name="Mavromatis K."/>
            <person name="Chen A."/>
            <person name="Palaniappan K."/>
            <person name="Land M."/>
            <person name="Hauser L."/>
            <person name="Chang Y.J."/>
            <person name="Jeffries C.D."/>
            <person name="Brettin T."/>
            <person name="Goker M."/>
            <person name="Bristow J."/>
            <person name="Eisen J.A."/>
            <person name="Markowitz V."/>
            <person name="Hugenholtz P."/>
            <person name="Kyrpides N.C."/>
            <person name="Klenk H.P."/>
            <person name="Detter J.C."/>
        </authorList>
    </citation>
    <scope>NUCLEOTIDE SEQUENCE [LARGE SCALE GENOMIC DNA]</scope>
    <source>
        <strain evidence="8">ATCC 43812 / DSM 4252 / R-10</strain>
    </source>
</reference>
<sequence length="184" mass="21828">MTDDLQTLCRRLVDSDRAALEELFRRMREPLLRYVCAIVAEATVAHDLVQDVFLDLWLRRTTLDPEQPLRPYLYRMARNRALRHLRDERRRARKRAEQLPKTPPVEPLSPDDHVASRQLETLLARWLDELPERQREVLVLSRWHGLSHREIARVMGISPRTVNNHMLRALETLRRRIQALALTP</sequence>
<dbReference type="STRING" id="518766.Rmar_0048"/>
<evidence type="ECO:0000256" key="5">
    <source>
        <dbReference type="SAM" id="MobiDB-lite"/>
    </source>
</evidence>
<accession>D0MK44</accession>
<dbReference type="InterPro" id="IPR013324">
    <property type="entry name" value="RNA_pol_sigma_r3/r4-like"/>
</dbReference>
<gene>
    <name evidence="7" type="ordered locus">Rmar_0048</name>
</gene>
<dbReference type="OrthoDB" id="679904at2"/>
<dbReference type="PANTHER" id="PTHR43133:SF46">
    <property type="entry name" value="RNA POLYMERASE SIGMA-70 FACTOR ECF SUBFAMILY"/>
    <property type="match status" value="1"/>
</dbReference>
<dbReference type="NCBIfam" id="TIGR02985">
    <property type="entry name" value="Sig70_bacteroi1"/>
    <property type="match status" value="1"/>
</dbReference>
<evidence type="ECO:0000256" key="4">
    <source>
        <dbReference type="ARBA" id="ARBA00023163"/>
    </source>
</evidence>
<dbReference type="InterPro" id="IPR000792">
    <property type="entry name" value="Tscrpt_reg_LuxR_C"/>
</dbReference>
<dbReference type="Gene3D" id="1.10.1740.10">
    <property type="match status" value="1"/>
</dbReference>
<dbReference type="PANTHER" id="PTHR43133">
    <property type="entry name" value="RNA POLYMERASE ECF-TYPE SIGMA FACTO"/>
    <property type="match status" value="1"/>
</dbReference>
<dbReference type="InterPro" id="IPR007627">
    <property type="entry name" value="RNA_pol_sigma70_r2"/>
</dbReference>
<evidence type="ECO:0000259" key="6">
    <source>
        <dbReference type="SMART" id="SM00421"/>
    </source>
</evidence>
<keyword evidence="3" id="KW-0731">Sigma factor</keyword>
<organism evidence="7 8">
    <name type="scientific">Rhodothermus marinus (strain ATCC 43812 / DSM 4252 / R-10)</name>
    <name type="common">Rhodothermus obamensis</name>
    <dbReference type="NCBI Taxonomy" id="518766"/>
    <lineage>
        <taxon>Bacteria</taxon>
        <taxon>Pseudomonadati</taxon>
        <taxon>Rhodothermota</taxon>
        <taxon>Rhodothermia</taxon>
        <taxon>Rhodothermales</taxon>
        <taxon>Rhodothermaceae</taxon>
        <taxon>Rhodothermus</taxon>
    </lineage>
</organism>
<dbReference type="InterPro" id="IPR014284">
    <property type="entry name" value="RNA_pol_sigma-70_dom"/>
</dbReference>
<comment type="similarity">
    <text evidence="1">Belongs to the sigma-70 factor family. ECF subfamily.</text>
</comment>
<dbReference type="RefSeq" id="WP_012842569.1">
    <property type="nucleotide sequence ID" value="NC_013501.1"/>
</dbReference>
<dbReference type="InterPro" id="IPR013325">
    <property type="entry name" value="RNA_pol_sigma_r2"/>
</dbReference>
<evidence type="ECO:0000313" key="8">
    <source>
        <dbReference type="Proteomes" id="UP000002221"/>
    </source>
</evidence>
<evidence type="ECO:0000256" key="2">
    <source>
        <dbReference type="ARBA" id="ARBA00023015"/>
    </source>
</evidence>
<dbReference type="SMART" id="SM00421">
    <property type="entry name" value="HTH_LUXR"/>
    <property type="match status" value="1"/>
</dbReference>
<keyword evidence="4" id="KW-0804">Transcription</keyword>
<dbReference type="Pfam" id="PF08281">
    <property type="entry name" value="Sigma70_r4_2"/>
    <property type="match status" value="1"/>
</dbReference>
<keyword evidence="8" id="KW-1185">Reference proteome</keyword>
<dbReference type="InterPro" id="IPR013249">
    <property type="entry name" value="RNA_pol_sigma70_r4_t2"/>
</dbReference>
<evidence type="ECO:0000256" key="3">
    <source>
        <dbReference type="ARBA" id="ARBA00023082"/>
    </source>
</evidence>
<dbReference type="InterPro" id="IPR039425">
    <property type="entry name" value="RNA_pol_sigma-70-like"/>
</dbReference>
<dbReference type="EMBL" id="CP001807">
    <property type="protein sequence ID" value="ACY46957.1"/>
    <property type="molecule type" value="Genomic_DNA"/>
</dbReference>
<dbReference type="InterPro" id="IPR036388">
    <property type="entry name" value="WH-like_DNA-bd_sf"/>
</dbReference>
<dbReference type="SUPFAM" id="SSF88659">
    <property type="entry name" value="Sigma3 and sigma4 domains of RNA polymerase sigma factors"/>
    <property type="match status" value="1"/>
</dbReference>
<dbReference type="AlphaFoldDB" id="D0MK44"/>
<feature type="region of interest" description="Disordered" evidence="5">
    <location>
        <begin position="89"/>
        <end position="112"/>
    </location>
</feature>
<name>D0MK44_RHOM4</name>
<feature type="domain" description="HTH luxR-type" evidence="6">
    <location>
        <begin position="127"/>
        <end position="183"/>
    </location>
</feature>
<dbReference type="InterPro" id="IPR014327">
    <property type="entry name" value="RNA_pol_sigma70_bacteroid"/>
</dbReference>
<dbReference type="GO" id="GO:0016987">
    <property type="term" value="F:sigma factor activity"/>
    <property type="evidence" value="ECO:0007669"/>
    <property type="project" value="UniProtKB-KW"/>
</dbReference>
<dbReference type="HOGENOM" id="CLU_047691_4_2_10"/>
<dbReference type="GO" id="GO:0006352">
    <property type="term" value="P:DNA-templated transcription initiation"/>
    <property type="evidence" value="ECO:0007669"/>
    <property type="project" value="InterPro"/>
</dbReference>
<dbReference type="KEGG" id="rmr:Rmar_0048"/>
<keyword evidence="2" id="KW-0805">Transcription regulation</keyword>
<dbReference type="CDD" id="cd06171">
    <property type="entry name" value="Sigma70_r4"/>
    <property type="match status" value="1"/>
</dbReference>
<dbReference type="Pfam" id="PF04542">
    <property type="entry name" value="Sigma70_r2"/>
    <property type="match status" value="1"/>
</dbReference>
<dbReference type="eggNOG" id="COG1595">
    <property type="taxonomic scope" value="Bacteria"/>
</dbReference>
<evidence type="ECO:0000313" key="7">
    <source>
        <dbReference type="EMBL" id="ACY46957.1"/>
    </source>
</evidence>
<dbReference type="SUPFAM" id="SSF88946">
    <property type="entry name" value="Sigma2 domain of RNA polymerase sigma factors"/>
    <property type="match status" value="1"/>
</dbReference>
<dbReference type="Proteomes" id="UP000002221">
    <property type="component" value="Chromosome"/>
</dbReference>
<dbReference type="NCBIfam" id="TIGR02937">
    <property type="entry name" value="sigma70-ECF"/>
    <property type="match status" value="1"/>
</dbReference>